<feature type="region of interest" description="Disordered" evidence="1">
    <location>
        <begin position="237"/>
        <end position="330"/>
    </location>
</feature>
<evidence type="ECO:0000256" key="1">
    <source>
        <dbReference type="SAM" id="MobiDB-lite"/>
    </source>
</evidence>
<name>A0ABQ9WUV3_9EUKA</name>
<feature type="compositionally biased region" description="Basic and acidic residues" evidence="1">
    <location>
        <begin position="250"/>
        <end position="259"/>
    </location>
</feature>
<reference evidence="2 3" key="1">
    <citation type="journal article" date="2022" name="bioRxiv">
        <title>Genomics of Preaxostyla Flagellates Illuminates Evolutionary Transitions and the Path Towards Mitochondrial Loss.</title>
        <authorList>
            <person name="Novak L.V.F."/>
            <person name="Treitli S.C."/>
            <person name="Pyrih J."/>
            <person name="Halakuc P."/>
            <person name="Pipaliya S.V."/>
            <person name="Vacek V."/>
            <person name="Brzon O."/>
            <person name="Soukal P."/>
            <person name="Eme L."/>
            <person name="Dacks J.B."/>
            <person name="Karnkowska A."/>
            <person name="Elias M."/>
            <person name="Hampl V."/>
        </authorList>
    </citation>
    <scope>NUCLEOTIDE SEQUENCE [LARGE SCALE GENOMIC DNA]</scope>
    <source>
        <strain evidence="2">NAU3</strain>
        <tissue evidence="2">Gut</tissue>
    </source>
</reference>
<feature type="compositionally biased region" description="Polar residues" evidence="1">
    <location>
        <begin position="20"/>
        <end position="34"/>
    </location>
</feature>
<feature type="compositionally biased region" description="Polar residues" evidence="1">
    <location>
        <begin position="48"/>
        <end position="62"/>
    </location>
</feature>
<organism evidence="2 3">
    <name type="scientific">Blattamonas nauphoetae</name>
    <dbReference type="NCBI Taxonomy" id="2049346"/>
    <lineage>
        <taxon>Eukaryota</taxon>
        <taxon>Metamonada</taxon>
        <taxon>Preaxostyla</taxon>
        <taxon>Oxymonadida</taxon>
        <taxon>Blattamonas</taxon>
    </lineage>
</organism>
<proteinExistence type="predicted"/>
<feature type="region of interest" description="Disordered" evidence="1">
    <location>
        <begin position="1"/>
        <end position="212"/>
    </location>
</feature>
<gene>
    <name evidence="2" type="ORF">BLNAU_23270</name>
</gene>
<comment type="caution">
    <text evidence="2">The sequence shown here is derived from an EMBL/GenBank/DDBJ whole genome shotgun (WGS) entry which is preliminary data.</text>
</comment>
<feature type="compositionally biased region" description="Low complexity" evidence="1">
    <location>
        <begin position="198"/>
        <end position="208"/>
    </location>
</feature>
<protein>
    <submittedName>
        <fullName evidence="2">Uncharacterized protein</fullName>
    </submittedName>
</protein>
<accession>A0ABQ9WUV3</accession>
<evidence type="ECO:0000313" key="2">
    <source>
        <dbReference type="EMBL" id="KAK2941815.1"/>
    </source>
</evidence>
<dbReference type="Proteomes" id="UP001281761">
    <property type="component" value="Unassembled WGS sequence"/>
</dbReference>
<feature type="compositionally biased region" description="Polar residues" evidence="1">
    <location>
        <begin position="360"/>
        <end position="378"/>
    </location>
</feature>
<feature type="compositionally biased region" description="Polar residues" evidence="1">
    <location>
        <begin position="81"/>
        <end position="106"/>
    </location>
</feature>
<feature type="compositionally biased region" description="Basic and acidic residues" evidence="1">
    <location>
        <begin position="285"/>
        <end position="313"/>
    </location>
</feature>
<feature type="compositionally biased region" description="Low complexity" evidence="1">
    <location>
        <begin position="124"/>
        <end position="137"/>
    </location>
</feature>
<feature type="compositionally biased region" description="Polar residues" evidence="1">
    <location>
        <begin position="163"/>
        <end position="187"/>
    </location>
</feature>
<sequence length="439" mass="49577">MQPPTQHPSETTHPLERPMTYQTPKMISPTTTPSVPVFSSILPPHSATKPNLQPPVNQTRPIFNSIRYPDFSTPSFKFLNEIQSQTSSPPLIPHSSSNHQHSQTPTDPKPKNRFTGLPIPRETLSSFLSSDSSDDSSQNIVEHVIQPNQKQPRPPLSLPIKIPSTSSDDYTISQISPNSPIHLSPSSPHVFFVDSHQPPKSTPTSSKSPLKRYIRSTSTPHYASPIRSPIDRILDTLRKKRRTNPAPDSVLKKTEREQSSRSTSTPTRPSRLSFVLDDENANTPYEKRKERNKTSKGDNEQSWKNRVWRRPERWTGGQESTLSELNNEDSSHDELLFEQYTTFNDDRPSDVAITTHFEAAQSTPHTSTNSEHTPSAPHTSPARHIWRTALPADRKERCCCQLRPCSTTRPVFSVFHQHTDSFGLAAQDTSWTKLQRKDG</sequence>
<feature type="compositionally biased region" description="Low complexity" evidence="1">
    <location>
        <begin position="260"/>
        <end position="271"/>
    </location>
</feature>
<dbReference type="EMBL" id="JARBJD010000460">
    <property type="protein sequence ID" value="KAK2941815.1"/>
    <property type="molecule type" value="Genomic_DNA"/>
</dbReference>
<evidence type="ECO:0000313" key="3">
    <source>
        <dbReference type="Proteomes" id="UP001281761"/>
    </source>
</evidence>
<keyword evidence="3" id="KW-1185">Reference proteome</keyword>
<feature type="region of interest" description="Disordered" evidence="1">
    <location>
        <begin position="360"/>
        <end position="383"/>
    </location>
</feature>